<accession>A0ABU8TQM3</accession>
<feature type="domain" description="Metallo-beta-lactamase" evidence="3">
    <location>
        <begin position="7"/>
        <end position="200"/>
    </location>
</feature>
<evidence type="ECO:0000256" key="2">
    <source>
        <dbReference type="HAMAP-Rule" id="MF_00457"/>
    </source>
</evidence>
<reference evidence="4 5" key="1">
    <citation type="submission" date="2024-02" db="EMBL/GenBank/DDBJ databases">
        <title>Roseibium algae sp. nov., isolated from marine alga (Grateloupia sp.), showing potential in myo-inositol conversion.</title>
        <authorList>
            <person name="Wang Y."/>
        </authorList>
    </citation>
    <scope>NUCLEOTIDE SEQUENCE [LARGE SCALE GENOMIC DNA]</scope>
    <source>
        <strain evidence="4 5">H3510</strain>
    </source>
</reference>
<evidence type="ECO:0000313" key="4">
    <source>
        <dbReference type="EMBL" id="MEJ8476465.1"/>
    </source>
</evidence>
<organism evidence="4 5">
    <name type="scientific">Roseibium algae</name>
    <dbReference type="NCBI Taxonomy" id="3123038"/>
    <lineage>
        <taxon>Bacteria</taxon>
        <taxon>Pseudomonadati</taxon>
        <taxon>Pseudomonadota</taxon>
        <taxon>Alphaproteobacteria</taxon>
        <taxon>Hyphomicrobiales</taxon>
        <taxon>Stappiaceae</taxon>
        <taxon>Roseibium</taxon>
    </lineage>
</organism>
<dbReference type="InterPro" id="IPR001279">
    <property type="entry name" value="Metallo-B-lactamas"/>
</dbReference>
<dbReference type="RefSeq" id="WP_340277021.1">
    <property type="nucleotide sequence ID" value="NZ_JBAKIA010000019.1"/>
</dbReference>
<dbReference type="GO" id="GO:0016787">
    <property type="term" value="F:hydrolase activity"/>
    <property type="evidence" value="ECO:0007669"/>
    <property type="project" value="UniProtKB-KW"/>
</dbReference>
<keyword evidence="5" id="KW-1185">Reference proteome</keyword>
<gene>
    <name evidence="4" type="ORF">V6575_20430</name>
</gene>
<dbReference type="Pfam" id="PF13483">
    <property type="entry name" value="Lactamase_B_3"/>
    <property type="match status" value="1"/>
</dbReference>
<dbReference type="PANTHER" id="PTHR43546">
    <property type="entry name" value="UPF0173 METAL-DEPENDENT HYDROLASE MJ1163-RELATED"/>
    <property type="match status" value="1"/>
</dbReference>
<dbReference type="Gene3D" id="3.60.15.10">
    <property type="entry name" value="Ribonuclease Z/Hydroxyacylglutathione hydrolase-like"/>
    <property type="match status" value="1"/>
</dbReference>
<dbReference type="Proteomes" id="UP001385499">
    <property type="component" value="Unassembled WGS sequence"/>
</dbReference>
<keyword evidence="1 2" id="KW-0378">Hydrolase</keyword>
<comment type="similarity">
    <text evidence="2">Belongs to the UPF0173 family.</text>
</comment>
<evidence type="ECO:0000259" key="3">
    <source>
        <dbReference type="SMART" id="SM00849"/>
    </source>
</evidence>
<proteinExistence type="inferred from homology"/>
<dbReference type="EMBL" id="JBAKIA010000019">
    <property type="protein sequence ID" value="MEJ8476465.1"/>
    <property type="molecule type" value="Genomic_DNA"/>
</dbReference>
<dbReference type="InterPro" id="IPR022877">
    <property type="entry name" value="UPF0173"/>
</dbReference>
<name>A0ABU8TQM3_9HYPH</name>
<evidence type="ECO:0000313" key="5">
    <source>
        <dbReference type="Proteomes" id="UP001385499"/>
    </source>
</evidence>
<dbReference type="NCBIfam" id="NF001911">
    <property type="entry name" value="PRK00685.1"/>
    <property type="match status" value="1"/>
</dbReference>
<dbReference type="HAMAP" id="MF_00457">
    <property type="entry name" value="UPF0173"/>
    <property type="match status" value="1"/>
</dbReference>
<sequence>MKLTWYGHSAFKISIKGASILIDPFLTGNPSFPADMSVDLVSEGVTHVLLTHGHDDHVGDAAAICKKTGAQLTADYELCLWLQAQGVSNINPMNSGGFLDLGPFKVAMTTAHHSSSSQSKGNGEAIYLGQPHGLIVDAPNEPVVYHMGDTDIFGDMALINELFAPKVGIVPIGDRFTMGGKVAALACNRFFDFETIIPCHFGTFPILDQNADTFIGGLGERASRIQLLAPGDEATCN</sequence>
<dbReference type="InterPro" id="IPR050114">
    <property type="entry name" value="UPF0173_UPF0282_UlaG_hydrolase"/>
</dbReference>
<dbReference type="SUPFAM" id="SSF56281">
    <property type="entry name" value="Metallo-hydrolase/oxidoreductase"/>
    <property type="match status" value="1"/>
</dbReference>
<comment type="caution">
    <text evidence="4">The sequence shown here is derived from an EMBL/GenBank/DDBJ whole genome shotgun (WGS) entry which is preliminary data.</text>
</comment>
<dbReference type="SMART" id="SM00849">
    <property type="entry name" value="Lactamase_B"/>
    <property type="match status" value="1"/>
</dbReference>
<evidence type="ECO:0000256" key="1">
    <source>
        <dbReference type="ARBA" id="ARBA00022801"/>
    </source>
</evidence>
<dbReference type="InterPro" id="IPR036866">
    <property type="entry name" value="RibonucZ/Hydroxyglut_hydro"/>
</dbReference>
<protein>
    <recommendedName>
        <fullName evidence="2">UPF0173 metal-dependent hydrolase V6575_20430</fullName>
    </recommendedName>
</protein>
<dbReference type="PANTHER" id="PTHR43546:SF3">
    <property type="entry name" value="UPF0173 METAL-DEPENDENT HYDROLASE MJ1163"/>
    <property type="match status" value="1"/>
</dbReference>